<dbReference type="Gene3D" id="1.25.40.820">
    <property type="match status" value="1"/>
</dbReference>
<organism evidence="3 4">
    <name type="scientific">Maudiozyma humilis</name>
    <name type="common">Sour dough yeast</name>
    <name type="synonym">Kazachstania humilis</name>
    <dbReference type="NCBI Taxonomy" id="51915"/>
    <lineage>
        <taxon>Eukaryota</taxon>
        <taxon>Fungi</taxon>
        <taxon>Dikarya</taxon>
        <taxon>Ascomycota</taxon>
        <taxon>Saccharomycotina</taxon>
        <taxon>Saccharomycetes</taxon>
        <taxon>Saccharomycetales</taxon>
        <taxon>Saccharomycetaceae</taxon>
        <taxon>Maudiozyma</taxon>
    </lineage>
</organism>
<feature type="domain" description="RTR1-type" evidence="2">
    <location>
        <begin position="41"/>
        <end position="110"/>
    </location>
</feature>
<protein>
    <recommendedName>
        <fullName evidence="2">RTR1-type domain-containing protein</fullName>
    </recommendedName>
</protein>
<dbReference type="EMBL" id="BTGD01000005">
    <property type="protein sequence ID" value="GMM55337.1"/>
    <property type="molecule type" value="Genomic_DNA"/>
</dbReference>
<gene>
    <name evidence="3" type="ORF">DAKH74_019530</name>
</gene>
<evidence type="ECO:0000259" key="2">
    <source>
        <dbReference type="PROSITE" id="PS51479"/>
    </source>
</evidence>
<keyword evidence="4" id="KW-1185">Reference proteome</keyword>
<dbReference type="InterPro" id="IPR007308">
    <property type="entry name" value="Rtr1/RPAP2_dom"/>
</dbReference>
<evidence type="ECO:0000256" key="1">
    <source>
        <dbReference type="PROSITE-ProRule" id="PRU00812"/>
    </source>
</evidence>
<comment type="caution">
    <text evidence="3">The sequence shown here is derived from an EMBL/GenBank/DDBJ whole genome shotgun (WGS) entry which is preliminary data.</text>
</comment>
<dbReference type="AlphaFoldDB" id="A0AAV5RVG6"/>
<evidence type="ECO:0000313" key="3">
    <source>
        <dbReference type="EMBL" id="GMM55337.1"/>
    </source>
</evidence>
<name>A0AAV5RVG6_MAUHU</name>
<proteinExistence type="inferred from homology"/>
<accession>A0AAV5RVG6</accession>
<comment type="similarity">
    <text evidence="1">Belongs to the RPAP2 family.</text>
</comment>
<evidence type="ECO:0000313" key="4">
    <source>
        <dbReference type="Proteomes" id="UP001377567"/>
    </source>
</evidence>
<dbReference type="PROSITE" id="PS51479">
    <property type="entry name" value="ZF_RTR1"/>
    <property type="match status" value="1"/>
</dbReference>
<dbReference type="Proteomes" id="UP001377567">
    <property type="component" value="Unassembled WGS sequence"/>
</dbReference>
<sequence length="156" mass="18047">MTSLYDLGQIILCTADSSAIVSQFIKTLTTSYCIDIDTFKTVLLLLNNSDYDLLVRERCRNGICGYPLCNVNIPAPNRLIPFTWYCNDYHFDCSQFVLTQLRKFPIYDVSLLQKDLTDGELANTASITLFEEYLRDKVWDNDMDSVTTSMNMFRMR</sequence>
<dbReference type="InterPro" id="IPR038534">
    <property type="entry name" value="Rtr1/RPAP2_sf"/>
</dbReference>
<reference evidence="3 4" key="1">
    <citation type="journal article" date="2023" name="Elife">
        <title>Identification of key yeast species and microbe-microbe interactions impacting larval growth of Drosophila in the wild.</title>
        <authorList>
            <person name="Mure A."/>
            <person name="Sugiura Y."/>
            <person name="Maeda R."/>
            <person name="Honda K."/>
            <person name="Sakurai N."/>
            <person name="Takahashi Y."/>
            <person name="Watada M."/>
            <person name="Katoh T."/>
            <person name="Gotoh A."/>
            <person name="Gotoh Y."/>
            <person name="Taniguchi I."/>
            <person name="Nakamura K."/>
            <person name="Hayashi T."/>
            <person name="Katayama T."/>
            <person name="Uemura T."/>
            <person name="Hattori Y."/>
        </authorList>
    </citation>
    <scope>NUCLEOTIDE SEQUENCE [LARGE SCALE GENOMIC DNA]</scope>
    <source>
        <strain evidence="3 4">KH-74</strain>
    </source>
</reference>